<keyword evidence="2" id="KW-1185">Reference proteome</keyword>
<gene>
    <name evidence="1" type="ORF">ACFSJU_14785</name>
</gene>
<dbReference type="InterPro" id="IPR046558">
    <property type="entry name" value="DUF6712"/>
</dbReference>
<dbReference type="Pfam" id="PF20459">
    <property type="entry name" value="DUF6712"/>
    <property type="match status" value="2"/>
</dbReference>
<protein>
    <submittedName>
        <fullName evidence="1">DUF6712 family protein</fullName>
    </submittedName>
</protein>
<sequence length="321" mass="35373">MSLIDTNAEIKRHNSSITTQLEVASIQSFIDDAENNHLIPAIGRAAFDALVAGKADYADGSKEKTLLLALQKACVNFALHYYSDNGGLIIDNAGIAVLTSTTKRPASDKKLISFKRQAFNSAHNSLELAVSFLEANIADFAIYAASDERVENRSRFINTSREFPQKIPVTAALYTRLKAIISKEEETIIFNMLGDDLLTDIRTKFLANNLTPTEKTLVTKIRHVIGSNAIRKGITYGLVDVEATGSYVHRDTVGGISGNVENRDPAELDRLKPVMQQLACDYESDLERLRIFLKDNVANLTGYTAPTEVVVNDPDSNVYLM</sequence>
<name>A0ABW4ZNN1_9SPHI</name>
<evidence type="ECO:0000313" key="1">
    <source>
        <dbReference type="EMBL" id="MFD2163673.1"/>
    </source>
</evidence>
<comment type="caution">
    <text evidence="1">The sequence shown here is derived from an EMBL/GenBank/DDBJ whole genome shotgun (WGS) entry which is preliminary data.</text>
</comment>
<dbReference type="RefSeq" id="WP_255900464.1">
    <property type="nucleotide sequence ID" value="NZ_JAFMZO010000002.1"/>
</dbReference>
<accession>A0ABW4ZNN1</accession>
<evidence type="ECO:0000313" key="2">
    <source>
        <dbReference type="Proteomes" id="UP001597387"/>
    </source>
</evidence>
<organism evidence="1 2">
    <name type="scientific">Paradesertivirga mongoliensis</name>
    <dbReference type="NCBI Taxonomy" id="2100740"/>
    <lineage>
        <taxon>Bacteria</taxon>
        <taxon>Pseudomonadati</taxon>
        <taxon>Bacteroidota</taxon>
        <taxon>Sphingobacteriia</taxon>
        <taxon>Sphingobacteriales</taxon>
        <taxon>Sphingobacteriaceae</taxon>
        <taxon>Paradesertivirga</taxon>
    </lineage>
</organism>
<dbReference type="Proteomes" id="UP001597387">
    <property type="component" value="Unassembled WGS sequence"/>
</dbReference>
<dbReference type="EMBL" id="JBHUHZ010000002">
    <property type="protein sequence ID" value="MFD2163673.1"/>
    <property type="molecule type" value="Genomic_DNA"/>
</dbReference>
<proteinExistence type="predicted"/>
<reference evidence="2" key="1">
    <citation type="journal article" date="2019" name="Int. J. Syst. Evol. Microbiol.">
        <title>The Global Catalogue of Microorganisms (GCM) 10K type strain sequencing project: providing services to taxonomists for standard genome sequencing and annotation.</title>
        <authorList>
            <consortium name="The Broad Institute Genomics Platform"/>
            <consortium name="The Broad Institute Genome Sequencing Center for Infectious Disease"/>
            <person name="Wu L."/>
            <person name="Ma J."/>
        </authorList>
    </citation>
    <scope>NUCLEOTIDE SEQUENCE [LARGE SCALE GENOMIC DNA]</scope>
    <source>
        <strain evidence="2">KCTC 42217</strain>
    </source>
</reference>